<evidence type="ECO:0000313" key="2">
    <source>
        <dbReference type="Proteomes" id="UP000245119"/>
    </source>
</evidence>
<protein>
    <submittedName>
        <fullName evidence="1">Uncharacterized protein</fullName>
    </submittedName>
</protein>
<evidence type="ECO:0000313" key="1">
    <source>
        <dbReference type="EMBL" id="PVD37060.1"/>
    </source>
</evidence>
<reference evidence="1 2" key="1">
    <citation type="submission" date="2018-04" db="EMBL/GenBank/DDBJ databases">
        <title>The genome of golden apple snail Pomacea canaliculata provides insight into stress tolerance and invasive adaptation.</title>
        <authorList>
            <person name="Liu C."/>
            <person name="Liu B."/>
            <person name="Ren Y."/>
            <person name="Zhang Y."/>
            <person name="Wang H."/>
            <person name="Li S."/>
            <person name="Jiang F."/>
            <person name="Yin L."/>
            <person name="Zhang G."/>
            <person name="Qian W."/>
            <person name="Fan W."/>
        </authorList>
    </citation>
    <scope>NUCLEOTIDE SEQUENCE [LARGE SCALE GENOMIC DNA]</scope>
    <source>
        <strain evidence="1">SZHN2017</strain>
        <tissue evidence="1">Muscle</tissue>
    </source>
</reference>
<gene>
    <name evidence="1" type="ORF">C0Q70_04053</name>
</gene>
<dbReference type="EMBL" id="PZQS01000002">
    <property type="protein sequence ID" value="PVD37060.1"/>
    <property type="molecule type" value="Genomic_DNA"/>
</dbReference>
<accession>A0A2T7PUJ1</accession>
<dbReference type="Proteomes" id="UP000245119">
    <property type="component" value="Linkage Group LG2"/>
</dbReference>
<dbReference type="AlphaFoldDB" id="A0A2T7PUJ1"/>
<proteinExistence type="predicted"/>
<sequence length="81" mass="8802">MLNTNPILSFYHILHDKSGTCAWWAGDVVGGVVVVVTGIVCEIPEETDTFKAINCDGWGPEVAVNINLHVRSSGQKARAHR</sequence>
<organism evidence="1 2">
    <name type="scientific">Pomacea canaliculata</name>
    <name type="common">Golden apple snail</name>
    <dbReference type="NCBI Taxonomy" id="400727"/>
    <lineage>
        <taxon>Eukaryota</taxon>
        <taxon>Metazoa</taxon>
        <taxon>Spiralia</taxon>
        <taxon>Lophotrochozoa</taxon>
        <taxon>Mollusca</taxon>
        <taxon>Gastropoda</taxon>
        <taxon>Caenogastropoda</taxon>
        <taxon>Architaenioglossa</taxon>
        <taxon>Ampullarioidea</taxon>
        <taxon>Ampullariidae</taxon>
        <taxon>Pomacea</taxon>
    </lineage>
</organism>
<comment type="caution">
    <text evidence="1">The sequence shown here is derived from an EMBL/GenBank/DDBJ whole genome shotgun (WGS) entry which is preliminary data.</text>
</comment>
<name>A0A2T7PUJ1_POMCA</name>
<keyword evidence="2" id="KW-1185">Reference proteome</keyword>